<keyword evidence="8" id="KW-1185">Reference proteome</keyword>
<dbReference type="OrthoDB" id="25784at10239"/>
<feature type="region of interest" description="Disordered" evidence="5">
    <location>
        <begin position="182"/>
        <end position="213"/>
    </location>
</feature>
<dbReference type="Gene3D" id="3.40.1440.10">
    <property type="entry name" value="GIY-YIG endonuclease"/>
    <property type="match status" value="1"/>
</dbReference>
<evidence type="ECO:0000256" key="5">
    <source>
        <dbReference type="SAM" id="MobiDB-lite"/>
    </source>
</evidence>
<dbReference type="Pfam" id="PF07460">
    <property type="entry name" value="NUMOD3"/>
    <property type="match status" value="2"/>
</dbReference>
<dbReference type="SUPFAM" id="SSF82771">
    <property type="entry name" value="GIY-YIG endonuclease"/>
    <property type="match status" value="1"/>
</dbReference>
<protein>
    <submittedName>
        <fullName evidence="7">Uncharacterized protein B433L</fullName>
    </submittedName>
</protein>
<evidence type="ECO:0000259" key="6">
    <source>
        <dbReference type="PROSITE" id="PS50164"/>
    </source>
</evidence>
<feature type="region of interest" description="Disordered" evidence="5">
    <location>
        <begin position="81"/>
        <end position="126"/>
    </location>
</feature>
<evidence type="ECO:0000256" key="2">
    <source>
        <dbReference type="ARBA" id="ARBA00022722"/>
    </source>
</evidence>
<dbReference type="InterPro" id="IPR035901">
    <property type="entry name" value="GIY-YIG_endonuc_sf"/>
</dbReference>
<dbReference type="InterPro" id="IPR006350">
    <property type="entry name" value="Intron_endoG1"/>
</dbReference>
<keyword evidence="4" id="KW-0378">Hydrolase</keyword>
<evidence type="ECO:0000256" key="1">
    <source>
        <dbReference type="ARBA" id="ARBA00010045"/>
    </source>
</evidence>
<dbReference type="RefSeq" id="YP_001497629.1">
    <property type="nucleotide sequence ID" value="NC_009898.1"/>
</dbReference>
<feature type="compositionally biased region" description="Basic and acidic residues" evidence="5">
    <location>
        <begin position="191"/>
        <end position="213"/>
    </location>
</feature>
<dbReference type="EMBL" id="DQ491002">
    <property type="protein sequence ID" value="ABT14832.1"/>
    <property type="molecule type" value="Genomic_DNA"/>
</dbReference>
<evidence type="ECO:0000313" key="7">
    <source>
        <dbReference type="EMBL" id="ABT14832.1"/>
    </source>
</evidence>
<dbReference type="PROSITE" id="PS50164">
    <property type="entry name" value="GIY_YIG"/>
    <property type="match status" value="1"/>
</dbReference>
<name>A7IWV8_PBCVN</name>
<gene>
    <name evidence="7" type="primary">B433L</name>
    <name evidence="7" type="ORF">NY2A_B433L</name>
</gene>
<organism evidence="7 8">
    <name type="scientific">Paramecium bursaria Chlorella virus NY2A</name>
    <name type="common">PBCV-NY2A</name>
    <dbReference type="NCBI Taxonomy" id="46021"/>
    <lineage>
        <taxon>Viruses</taxon>
        <taxon>Varidnaviria</taxon>
        <taxon>Bamfordvirae</taxon>
        <taxon>Nucleocytoviricota</taxon>
        <taxon>Megaviricetes</taxon>
        <taxon>Algavirales</taxon>
        <taxon>Phycodnaviridae</taxon>
        <taxon>Chlorovirus</taxon>
        <taxon>Chlorovirus americanus</taxon>
    </lineage>
</organism>
<dbReference type="SMART" id="SM00465">
    <property type="entry name" value="GIYc"/>
    <property type="match status" value="1"/>
</dbReference>
<dbReference type="InterPro" id="IPR036388">
    <property type="entry name" value="WH-like_DNA-bd_sf"/>
</dbReference>
<dbReference type="CDD" id="cd10443">
    <property type="entry name" value="GIY-YIG_HE_Tlr8p_PBC-V_like"/>
    <property type="match status" value="1"/>
</dbReference>
<evidence type="ECO:0000313" key="8">
    <source>
        <dbReference type="Proteomes" id="UP000202419"/>
    </source>
</evidence>
<evidence type="ECO:0000256" key="3">
    <source>
        <dbReference type="ARBA" id="ARBA00022759"/>
    </source>
</evidence>
<evidence type="ECO:0000256" key="4">
    <source>
        <dbReference type="ARBA" id="ARBA00022801"/>
    </source>
</evidence>
<reference evidence="7 8" key="1">
    <citation type="journal article" date="2007" name="Virology">
        <title>Sequence and annotation of the 369-kb NY-2A and the 345-kb AR158 viruses that infect Chlorella NC64A.</title>
        <authorList>
            <person name="Fitzgerald L.A."/>
            <person name="Graves M.V."/>
            <person name="Li X."/>
            <person name="Feldblyum T."/>
            <person name="Nierman W.C."/>
            <person name="Van Etten J.L."/>
        </authorList>
    </citation>
    <scope>NUCLEOTIDE SEQUENCE [LARGE SCALE GENOMIC DNA]</scope>
    <source>
        <strain evidence="7 8">NY-2A</strain>
    </source>
</reference>
<dbReference type="SUPFAM" id="SSF64496">
    <property type="entry name" value="DNA-binding domain of intron-encoded endonucleases"/>
    <property type="match status" value="2"/>
</dbReference>
<keyword evidence="2" id="KW-0540">Nuclease</keyword>
<dbReference type="GeneID" id="5658859"/>
<dbReference type="GO" id="GO:0004519">
    <property type="term" value="F:endonuclease activity"/>
    <property type="evidence" value="ECO:0007669"/>
    <property type="project" value="UniProtKB-KW"/>
</dbReference>
<dbReference type="NCBIfam" id="TIGR01453">
    <property type="entry name" value="grpIintron_endo"/>
    <property type="match status" value="1"/>
</dbReference>
<dbReference type="GO" id="GO:0016787">
    <property type="term" value="F:hydrolase activity"/>
    <property type="evidence" value="ECO:0007669"/>
    <property type="project" value="UniProtKB-KW"/>
</dbReference>
<accession>A7IWV8</accession>
<dbReference type="InterPro" id="IPR000305">
    <property type="entry name" value="GIY-YIG_endonuc"/>
</dbReference>
<comment type="similarity">
    <text evidence="1">To endonucleases of group I introns of fungi and phage.</text>
</comment>
<dbReference type="InterPro" id="IPR010896">
    <property type="entry name" value="NUMOD1"/>
</dbReference>
<dbReference type="Pfam" id="PF07453">
    <property type="entry name" value="NUMOD1"/>
    <property type="match status" value="1"/>
</dbReference>
<dbReference type="Proteomes" id="UP000202419">
    <property type="component" value="Segment"/>
</dbReference>
<feature type="compositionally biased region" description="Polar residues" evidence="5">
    <location>
        <begin position="102"/>
        <end position="114"/>
    </location>
</feature>
<dbReference type="Pfam" id="PF01541">
    <property type="entry name" value="GIY-YIG"/>
    <property type="match status" value="1"/>
</dbReference>
<dbReference type="InterPro" id="IPR003611">
    <property type="entry name" value="NUMOD3"/>
</dbReference>
<sequence>MGFIYTLTSPSIKKYIGQTTRPIEKRFKEHQEKDSECSAISRSIQKYGWDNFIVDYYECPDDELNKHEKWMIKLMNSLSPNGYNLREGGGSHGRMSEESKQKMSISKSGKNNPNFGKPKSQSTKEKLSIAMSGKNHPNYGKNHTIETRKKMSETQIGERNHNFGKKASQTTKEKISIAVSGEKNGFFGKNHTPESRTKMSESHKGKNLGDKHSNSKRVYKYDLNGNYITSFGSCGEAGRDCGKKQGNLISQCANINNKKIDTAYGFKWSYIKI</sequence>
<dbReference type="GO" id="GO:0003677">
    <property type="term" value="F:DNA binding"/>
    <property type="evidence" value="ECO:0007669"/>
    <property type="project" value="InterPro"/>
</dbReference>
<dbReference type="SMART" id="SM00496">
    <property type="entry name" value="IENR2"/>
    <property type="match status" value="5"/>
</dbReference>
<organismHost>
    <name type="scientific">Chlorella</name>
    <dbReference type="NCBI Taxonomy" id="3071"/>
</organismHost>
<dbReference type="SMART" id="SM00497">
    <property type="entry name" value="IENR1"/>
    <property type="match status" value="1"/>
</dbReference>
<dbReference type="KEGG" id="vg:5658859"/>
<proteinExistence type="predicted"/>
<dbReference type="Gene3D" id="1.10.10.10">
    <property type="entry name" value="Winged helix-like DNA-binding domain superfamily/Winged helix DNA-binding domain"/>
    <property type="match status" value="1"/>
</dbReference>
<dbReference type="InterPro" id="IPR003647">
    <property type="entry name" value="Intron_nuc_1_rpt"/>
</dbReference>
<feature type="domain" description="GIY-YIG" evidence="6">
    <location>
        <begin position="1"/>
        <end position="85"/>
    </location>
</feature>
<keyword evidence="3" id="KW-0255">Endonuclease</keyword>